<dbReference type="Proteomes" id="UP000027982">
    <property type="component" value="Chromosome"/>
</dbReference>
<sequence length="409" mass="44597">MRLTPEGSTWLWNYNKARKVSAPPTADAQPANDEQKGWEAWVSARIARDRWLAWQQAIRSNQKVLGKPLPVVDKDTPATEPADPGPIPPTLAALAGNPPAFAAAVVPMQHDIRFDDASLTYQDNFRIWNQRYPYYRYGQGVASGGTAVKSIPSDRLDHLFRLAGISDAEAKVMRSVSMLEGGFDSINTYDTGFVSIGFIQFACLKEGAGSLGGMLLSYRAANPTQYQKDFRDFGLDVTPTGSLAVLDLATGAELHGPDAAKKIIDDKRYIAVFQRAGQRSDPFVAAQIKAAKTMYYPGDDPISVTLEGQTVTGKVSDVIRSEAGMATLMDRKVNTGSIASLGSVLNEVVATVRPKSLAELAKYEYEIIDRMRYRTNYLADSSLSQPTASRVSNGASRGGGRRRGGKHRR</sequence>
<accession>A0A068NKW3</accession>
<organism evidence="2 3">
    <name type="scientific">Fimbriimonas ginsengisoli Gsoil 348</name>
    <dbReference type="NCBI Taxonomy" id="661478"/>
    <lineage>
        <taxon>Bacteria</taxon>
        <taxon>Bacillati</taxon>
        <taxon>Armatimonadota</taxon>
        <taxon>Fimbriimonadia</taxon>
        <taxon>Fimbriimonadales</taxon>
        <taxon>Fimbriimonadaceae</taxon>
        <taxon>Fimbriimonas</taxon>
    </lineage>
</organism>
<name>A0A068NKW3_FIMGI</name>
<feature type="region of interest" description="Disordered" evidence="1">
    <location>
        <begin position="69"/>
        <end position="90"/>
    </location>
</feature>
<proteinExistence type="predicted"/>
<reference evidence="2 3" key="1">
    <citation type="journal article" date="2014" name="PLoS ONE">
        <title>The first complete genome sequence of the class fimbriimonadia in the phylum armatimonadetes.</title>
        <authorList>
            <person name="Hu Z.Y."/>
            <person name="Wang Y.Z."/>
            <person name="Im W.T."/>
            <person name="Wang S.Y."/>
            <person name="Zhao G.P."/>
            <person name="Zheng H.J."/>
            <person name="Quan Z.X."/>
        </authorList>
    </citation>
    <scope>NUCLEOTIDE SEQUENCE [LARGE SCALE GENOMIC DNA]</scope>
    <source>
        <strain evidence="2">Gsoil 348</strain>
    </source>
</reference>
<dbReference type="EMBL" id="CP007139">
    <property type="protein sequence ID" value="AIE84111.1"/>
    <property type="molecule type" value="Genomic_DNA"/>
</dbReference>
<feature type="compositionally biased region" description="Polar residues" evidence="1">
    <location>
        <begin position="382"/>
        <end position="393"/>
    </location>
</feature>
<dbReference type="STRING" id="661478.OP10G_0743"/>
<protein>
    <submittedName>
        <fullName evidence="2">EF hand domain protein</fullName>
    </submittedName>
</protein>
<evidence type="ECO:0000313" key="2">
    <source>
        <dbReference type="EMBL" id="AIE84111.1"/>
    </source>
</evidence>
<feature type="compositionally biased region" description="Basic residues" evidence="1">
    <location>
        <begin position="399"/>
        <end position="409"/>
    </location>
</feature>
<feature type="region of interest" description="Disordered" evidence="1">
    <location>
        <begin position="382"/>
        <end position="409"/>
    </location>
</feature>
<gene>
    <name evidence="2" type="ORF">OP10G_0743</name>
</gene>
<dbReference type="eggNOG" id="COG1388">
    <property type="taxonomic scope" value="Bacteria"/>
</dbReference>
<evidence type="ECO:0000256" key="1">
    <source>
        <dbReference type="SAM" id="MobiDB-lite"/>
    </source>
</evidence>
<dbReference type="HOGENOM" id="CLU_672225_0_0_0"/>
<keyword evidence="3" id="KW-1185">Reference proteome</keyword>
<dbReference type="KEGG" id="fgi:OP10G_0743"/>
<evidence type="ECO:0000313" key="3">
    <source>
        <dbReference type="Proteomes" id="UP000027982"/>
    </source>
</evidence>
<dbReference type="AlphaFoldDB" id="A0A068NKW3"/>